<keyword evidence="3" id="KW-1185">Reference proteome</keyword>
<organism evidence="2 3">
    <name type="scientific">Nonomuraea helvata</name>
    <dbReference type="NCBI Taxonomy" id="37484"/>
    <lineage>
        <taxon>Bacteria</taxon>
        <taxon>Bacillati</taxon>
        <taxon>Actinomycetota</taxon>
        <taxon>Actinomycetes</taxon>
        <taxon>Streptosporangiales</taxon>
        <taxon>Streptosporangiaceae</taxon>
        <taxon>Nonomuraea</taxon>
    </lineage>
</organism>
<gene>
    <name evidence="2" type="ORF">ACFFSA_49065</name>
</gene>
<comment type="caution">
    <text evidence="2">The sequence shown here is derived from an EMBL/GenBank/DDBJ whole genome shotgun (WGS) entry which is preliminary data.</text>
</comment>
<sequence length="65" mass="7314">MLGDALDPGATQTRMKGRRQLAEYGWRPGSPNPAQLLFESRDLDAARLRNCPRVHETPNCAFRFG</sequence>
<dbReference type="Proteomes" id="UP001589532">
    <property type="component" value="Unassembled WGS sequence"/>
</dbReference>
<feature type="region of interest" description="Disordered" evidence="1">
    <location>
        <begin position="1"/>
        <end position="28"/>
    </location>
</feature>
<proteinExistence type="predicted"/>
<evidence type="ECO:0000256" key="1">
    <source>
        <dbReference type="SAM" id="MobiDB-lite"/>
    </source>
</evidence>
<dbReference type="RefSeq" id="WP_344999404.1">
    <property type="nucleotide sequence ID" value="NZ_BAAAXV010000009.1"/>
</dbReference>
<accession>A0ABV5SH97</accession>
<dbReference type="EMBL" id="JBHMBW010000104">
    <property type="protein sequence ID" value="MFB9631067.1"/>
    <property type="molecule type" value="Genomic_DNA"/>
</dbReference>
<protein>
    <submittedName>
        <fullName evidence="2">Uncharacterized protein</fullName>
    </submittedName>
</protein>
<name>A0ABV5SH97_9ACTN</name>
<evidence type="ECO:0000313" key="2">
    <source>
        <dbReference type="EMBL" id="MFB9631067.1"/>
    </source>
</evidence>
<reference evidence="2 3" key="1">
    <citation type="submission" date="2024-09" db="EMBL/GenBank/DDBJ databases">
        <authorList>
            <person name="Sun Q."/>
            <person name="Mori K."/>
        </authorList>
    </citation>
    <scope>NUCLEOTIDE SEQUENCE [LARGE SCALE GENOMIC DNA]</scope>
    <source>
        <strain evidence="2 3">JCM 3143</strain>
    </source>
</reference>
<evidence type="ECO:0000313" key="3">
    <source>
        <dbReference type="Proteomes" id="UP001589532"/>
    </source>
</evidence>